<dbReference type="GO" id="GO:0008061">
    <property type="term" value="F:chitin binding"/>
    <property type="evidence" value="ECO:0007669"/>
    <property type="project" value="InterPro"/>
</dbReference>
<proteinExistence type="inferred from homology"/>
<evidence type="ECO:0000256" key="3">
    <source>
        <dbReference type="ARBA" id="ARBA00022801"/>
    </source>
</evidence>
<dbReference type="GO" id="GO:0005576">
    <property type="term" value="C:extracellular region"/>
    <property type="evidence" value="ECO:0007669"/>
    <property type="project" value="TreeGrafter"/>
</dbReference>
<evidence type="ECO:0000313" key="9">
    <source>
        <dbReference type="Proteomes" id="UP000214646"/>
    </source>
</evidence>
<dbReference type="RefSeq" id="WP_161967120.1">
    <property type="nucleotide sequence ID" value="NZ_NIDE01000001.1"/>
</dbReference>
<dbReference type="InterPro" id="IPR001579">
    <property type="entry name" value="Glyco_hydro_18_chit_AS"/>
</dbReference>
<dbReference type="PROSITE" id="PS51910">
    <property type="entry name" value="GH18_2"/>
    <property type="match status" value="1"/>
</dbReference>
<evidence type="ECO:0000259" key="7">
    <source>
        <dbReference type="PROSITE" id="PS51910"/>
    </source>
</evidence>
<evidence type="ECO:0000256" key="5">
    <source>
        <dbReference type="RuleBase" id="RU000489"/>
    </source>
</evidence>
<reference evidence="9" key="1">
    <citation type="submission" date="2017-06" db="EMBL/GenBank/DDBJ databases">
        <title>Genome analysis of Fimbriiglobus ruber SP5, the first member of the order Planctomycetales with confirmed chitinolytic capability.</title>
        <authorList>
            <person name="Ravin N.V."/>
            <person name="Rakitin A.L."/>
            <person name="Ivanova A.A."/>
            <person name="Beletsky A.V."/>
            <person name="Kulichevskaya I.S."/>
            <person name="Mardanov A.V."/>
            <person name="Dedysh S.N."/>
        </authorList>
    </citation>
    <scope>NUCLEOTIDE SEQUENCE [LARGE SCALE GENOMIC DNA]</scope>
    <source>
        <strain evidence="9">SP5</strain>
    </source>
</reference>
<dbReference type="InterPro" id="IPR017853">
    <property type="entry name" value="GH"/>
</dbReference>
<evidence type="ECO:0000256" key="2">
    <source>
        <dbReference type="ARBA" id="ARBA00012729"/>
    </source>
</evidence>
<dbReference type="Gene3D" id="3.40.5.30">
    <property type="entry name" value="(Trans)glycosidases - domain 2"/>
    <property type="match status" value="1"/>
</dbReference>
<sequence>MQVPVSVSLIVGLCLLGRPTMALRAAEPPAKEREPSPFRVVGYVPDYRVASYDADAAKYLTDLIYFAAEPSPSGEAGLERIKPATLNFLKQIKEKHGVRVHICLGGWNRSKNFAELAASADARKKLAGQVTQFCLTNGFDGVDVDWEHPTKARELKDHALLLGDMKKAFEPHKLRLSVAMAGWQEISPEAIAAVDAVHLMAYDGKGRHSTFEFADAEITRVAKKNVPLEKICLGVPFYGRAVAKHDTALTYGQIVKKSHPAPEVNEVDGVYFNGPKTIERKTMLALEKKLGGVMIWELGQDAAGESEKLLPVIRRAIDASRQKR</sequence>
<evidence type="ECO:0000256" key="1">
    <source>
        <dbReference type="ARBA" id="ARBA00000822"/>
    </source>
</evidence>
<dbReference type="InterPro" id="IPR011583">
    <property type="entry name" value="Chitinase_II/V-like_cat"/>
</dbReference>
<dbReference type="PANTHER" id="PTHR11177">
    <property type="entry name" value="CHITINASE"/>
    <property type="match status" value="1"/>
</dbReference>
<dbReference type="Proteomes" id="UP000214646">
    <property type="component" value="Unassembled WGS sequence"/>
</dbReference>
<evidence type="ECO:0000256" key="6">
    <source>
        <dbReference type="RuleBase" id="RU004453"/>
    </source>
</evidence>
<dbReference type="GO" id="GO:0008843">
    <property type="term" value="F:endochitinase activity"/>
    <property type="evidence" value="ECO:0007669"/>
    <property type="project" value="UniProtKB-EC"/>
</dbReference>
<protein>
    <recommendedName>
        <fullName evidence="2">chitinase</fullName>
        <ecNumber evidence="2">3.2.1.14</ecNumber>
    </recommendedName>
</protein>
<feature type="domain" description="GH18" evidence="7">
    <location>
        <begin position="38"/>
        <end position="320"/>
    </location>
</feature>
<keyword evidence="4 5" id="KW-0326">Glycosidase</keyword>
<dbReference type="SMART" id="SM00636">
    <property type="entry name" value="Glyco_18"/>
    <property type="match status" value="1"/>
</dbReference>
<dbReference type="SUPFAM" id="SSF51445">
    <property type="entry name" value="(Trans)glycosidases"/>
    <property type="match status" value="1"/>
</dbReference>
<dbReference type="EC" id="3.2.1.14" evidence="2"/>
<organism evidence="8 9">
    <name type="scientific">Fimbriiglobus ruber</name>
    <dbReference type="NCBI Taxonomy" id="1908690"/>
    <lineage>
        <taxon>Bacteria</taxon>
        <taxon>Pseudomonadati</taxon>
        <taxon>Planctomycetota</taxon>
        <taxon>Planctomycetia</taxon>
        <taxon>Gemmatales</taxon>
        <taxon>Gemmataceae</taxon>
        <taxon>Fimbriiglobus</taxon>
    </lineage>
</organism>
<dbReference type="EMBL" id="NIDE01000001">
    <property type="protein sequence ID" value="OWK46432.1"/>
    <property type="molecule type" value="Genomic_DNA"/>
</dbReference>
<name>A0A225DYN0_9BACT</name>
<evidence type="ECO:0000256" key="4">
    <source>
        <dbReference type="ARBA" id="ARBA00023295"/>
    </source>
</evidence>
<gene>
    <name evidence="8" type="ORF">FRUB_00131</name>
</gene>
<keyword evidence="3 5" id="KW-0378">Hydrolase</keyword>
<dbReference type="AlphaFoldDB" id="A0A225DYN0"/>
<dbReference type="Pfam" id="PF00704">
    <property type="entry name" value="Glyco_hydro_18"/>
    <property type="match status" value="1"/>
</dbReference>
<dbReference type="OrthoDB" id="9812811at2"/>
<comment type="similarity">
    <text evidence="6">Belongs to the glycosyl hydrolase 18 family.</text>
</comment>
<dbReference type="GO" id="GO:0005975">
    <property type="term" value="P:carbohydrate metabolic process"/>
    <property type="evidence" value="ECO:0007669"/>
    <property type="project" value="InterPro"/>
</dbReference>
<keyword evidence="9" id="KW-1185">Reference proteome</keyword>
<dbReference type="Gene3D" id="3.20.20.80">
    <property type="entry name" value="Glycosidases"/>
    <property type="match status" value="1"/>
</dbReference>
<dbReference type="InterPro" id="IPR001223">
    <property type="entry name" value="Glyco_hydro18_cat"/>
</dbReference>
<accession>A0A225DYN0</accession>
<dbReference type="GO" id="GO:0006032">
    <property type="term" value="P:chitin catabolic process"/>
    <property type="evidence" value="ECO:0007669"/>
    <property type="project" value="TreeGrafter"/>
</dbReference>
<evidence type="ECO:0000313" key="8">
    <source>
        <dbReference type="EMBL" id="OWK46432.1"/>
    </source>
</evidence>
<dbReference type="PROSITE" id="PS01095">
    <property type="entry name" value="GH18_1"/>
    <property type="match status" value="1"/>
</dbReference>
<dbReference type="InterPro" id="IPR050314">
    <property type="entry name" value="Glycosyl_Hydrlase_18"/>
</dbReference>
<comment type="catalytic activity">
    <reaction evidence="1">
        <text>Random endo-hydrolysis of N-acetyl-beta-D-glucosaminide (1-&gt;4)-beta-linkages in chitin and chitodextrins.</text>
        <dbReference type="EC" id="3.2.1.14"/>
    </reaction>
</comment>
<comment type="caution">
    <text evidence="8">The sequence shown here is derived from an EMBL/GenBank/DDBJ whole genome shotgun (WGS) entry which is preliminary data.</text>
</comment>
<dbReference type="PANTHER" id="PTHR11177:SF317">
    <property type="entry name" value="CHITINASE 12-RELATED"/>
    <property type="match status" value="1"/>
</dbReference>